<dbReference type="RefSeq" id="WP_306780593.1">
    <property type="nucleotide sequence ID" value="NZ_JAJCJK010000004.1"/>
</dbReference>
<gene>
    <name evidence="1" type="ORF">LIZ56_03780</name>
</gene>
<name>A0AAW4UDE6_9FIRM</name>
<comment type="caution">
    <text evidence="1">The sequence shown here is derived from an EMBL/GenBank/DDBJ whole genome shotgun (WGS) entry which is preliminary data.</text>
</comment>
<evidence type="ECO:0000313" key="1">
    <source>
        <dbReference type="EMBL" id="MCB6937533.1"/>
    </source>
</evidence>
<dbReference type="AlphaFoldDB" id="A0AAW4UDE6"/>
<accession>A0AAW4UDE6</accession>
<organism evidence="1 2">
    <name type="scientific">Agathobacter rectalis</name>
    <dbReference type="NCBI Taxonomy" id="39491"/>
    <lineage>
        <taxon>Bacteria</taxon>
        <taxon>Bacillati</taxon>
        <taxon>Bacillota</taxon>
        <taxon>Clostridia</taxon>
        <taxon>Lachnospirales</taxon>
        <taxon>Lachnospiraceae</taxon>
        <taxon>Agathobacter</taxon>
    </lineage>
</organism>
<dbReference type="EMBL" id="JAJCJK010000004">
    <property type="protein sequence ID" value="MCB6937533.1"/>
    <property type="molecule type" value="Genomic_DNA"/>
</dbReference>
<protein>
    <submittedName>
        <fullName evidence="1">Uncharacterized protein</fullName>
    </submittedName>
</protein>
<sequence>MNKTALQRFEERNEKACCLNCEKLIVKYTKTGHINFCGESEKIILDMFLDVGTNFSGCKYARKEPADD</sequence>
<reference evidence="1" key="1">
    <citation type="submission" date="2021-10" db="EMBL/GenBank/DDBJ databases">
        <title>Collection of gut derived symbiotic bacterial strains cultured from healthy donors.</title>
        <authorList>
            <person name="Lin H."/>
            <person name="Littmann E."/>
            <person name="Kohout C."/>
            <person name="Pamer E.G."/>
        </authorList>
    </citation>
    <scope>NUCLEOTIDE SEQUENCE</scope>
    <source>
        <strain evidence="1">DFI.9.42</strain>
    </source>
</reference>
<dbReference type="Proteomes" id="UP001197684">
    <property type="component" value="Unassembled WGS sequence"/>
</dbReference>
<evidence type="ECO:0000313" key="2">
    <source>
        <dbReference type="Proteomes" id="UP001197684"/>
    </source>
</evidence>
<proteinExistence type="predicted"/>